<evidence type="ECO:0000256" key="1">
    <source>
        <dbReference type="SAM" id="MobiDB-lite"/>
    </source>
</evidence>
<feature type="region of interest" description="Disordered" evidence="1">
    <location>
        <begin position="1"/>
        <end position="35"/>
    </location>
</feature>
<evidence type="ECO:0000313" key="2">
    <source>
        <dbReference type="EMBL" id="RWS15270.1"/>
    </source>
</evidence>
<dbReference type="AlphaFoldDB" id="A0A3S3PHB0"/>
<accession>A0A3S3PHB0</accession>
<name>A0A3S3PHB0_9ACAR</name>
<feature type="region of interest" description="Disordered" evidence="1">
    <location>
        <begin position="89"/>
        <end position="133"/>
    </location>
</feature>
<dbReference type="EMBL" id="NCKU01000504">
    <property type="protein sequence ID" value="RWS15270.1"/>
    <property type="molecule type" value="Genomic_DNA"/>
</dbReference>
<keyword evidence="3" id="KW-1185">Reference proteome</keyword>
<protein>
    <submittedName>
        <fullName evidence="2">Krueppel-like factor 8</fullName>
    </submittedName>
</protein>
<dbReference type="Proteomes" id="UP000285301">
    <property type="component" value="Unassembled WGS sequence"/>
</dbReference>
<comment type="caution">
    <text evidence="2">The sequence shown here is derived from an EMBL/GenBank/DDBJ whole genome shotgun (WGS) entry which is preliminary data.</text>
</comment>
<sequence length="263" mass="28488">MPSISVTRARTERGRSRLRNRRRANLDERPPLSGCSIQLNTSGGDRSMFCSDAPPLSPFWPSNCERTSLDAILLKAECPPVQVEPVDLSVNKNRTKNGNKSNLSSETSASEQSKQNALETANPPSPLAPAGSPTCIDLRLRKEEVLHHNGIRNGLLAHANLHMFRIPTSPVSPSMVVPTSPLSGSSPQATTAAVLLYRNINAGPLGTSNALTISGSSPASYTPSLSNSSVSSDYYTESLRRRKVHKCDFEGCEKQQMHSYGNF</sequence>
<evidence type="ECO:0000313" key="3">
    <source>
        <dbReference type="Proteomes" id="UP000285301"/>
    </source>
</evidence>
<organism evidence="2 3">
    <name type="scientific">Dinothrombium tinctorium</name>
    <dbReference type="NCBI Taxonomy" id="1965070"/>
    <lineage>
        <taxon>Eukaryota</taxon>
        <taxon>Metazoa</taxon>
        <taxon>Ecdysozoa</taxon>
        <taxon>Arthropoda</taxon>
        <taxon>Chelicerata</taxon>
        <taxon>Arachnida</taxon>
        <taxon>Acari</taxon>
        <taxon>Acariformes</taxon>
        <taxon>Trombidiformes</taxon>
        <taxon>Prostigmata</taxon>
        <taxon>Anystina</taxon>
        <taxon>Parasitengona</taxon>
        <taxon>Trombidioidea</taxon>
        <taxon>Trombidiidae</taxon>
        <taxon>Dinothrombium</taxon>
    </lineage>
</organism>
<gene>
    <name evidence="2" type="ORF">B4U79_12117</name>
</gene>
<proteinExistence type="predicted"/>
<reference evidence="2 3" key="1">
    <citation type="journal article" date="2018" name="Gigascience">
        <title>Genomes of trombidid mites reveal novel predicted allergens and laterally-transferred genes associated with secondary metabolism.</title>
        <authorList>
            <person name="Dong X."/>
            <person name="Chaisiri K."/>
            <person name="Xia D."/>
            <person name="Armstrong S.D."/>
            <person name="Fang Y."/>
            <person name="Donnelly M.J."/>
            <person name="Kadowaki T."/>
            <person name="McGarry J.W."/>
            <person name="Darby A.C."/>
            <person name="Makepeace B.L."/>
        </authorList>
    </citation>
    <scope>NUCLEOTIDE SEQUENCE [LARGE SCALE GENOMIC DNA]</scope>
    <source>
        <strain evidence="2">UoL-WK</strain>
    </source>
</reference>
<feature type="compositionally biased region" description="Polar residues" evidence="1">
    <location>
        <begin position="90"/>
        <end position="119"/>
    </location>
</feature>